<evidence type="ECO:0000256" key="1">
    <source>
        <dbReference type="SAM" id="MobiDB-lite"/>
    </source>
</evidence>
<sequence>TQVDWIISPYQYPRVLLGNTAQMSIIDEEDDSRKSEPLSPSSKRQGHLSYNSNQSGEEFSSVEQDICDPNYNSQINLKSYNEAGCFKPVHENEKLSTEHTDSYEINSTTNYDSGEITTISNISDNGSTIQGKHIEANSNTTTKSGTENLCDFIGGTVEGGVNEIEGLNVKKLNLQQLNDTLTETDNEDLKFNTLSDIKCRQYNKEDANKDDLSESELSQQTLICHHERKIKNSIRVLLEGDIESISEDMIDEFSVSERKLYWDKKLQKLQETENQ</sequence>
<proteinExistence type="predicted"/>
<reference evidence="2" key="1">
    <citation type="submission" date="2015-11" db="EMBL/GenBank/DDBJ databases">
        <title>De novo transcriptome assembly of four potential Pierce s Disease insect vectors from Arizona vineyards.</title>
        <authorList>
            <person name="Tassone E.E."/>
        </authorList>
    </citation>
    <scope>NUCLEOTIDE SEQUENCE</scope>
</reference>
<feature type="region of interest" description="Disordered" evidence="1">
    <location>
        <begin position="28"/>
        <end position="62"/>
    </location>
</feature>
<name>A0A1B6JG72_9HEMI</name>
<feature type="non-terminal residue" evidence="2">
    <location>
        <position position="1"/>
    </location>
</feature>
<protein>
    <submittedName>
        <fullName evidence="2">Uncharacterized protein</fullName>
    </submittedName>
</protein>
<organism evidence="2">
    <name type="scientific">Homalodisca liturata</name>
    <dbReference type="NCBI Taxonomy" id="320908"/>
    <lineage>
        <taxon>Eukaryota</taxon>
        <taxon>Metazoa</taxon>
        <taxon>Ecdysozoa</taxon>
        <taxon>Arthropoda</taxon>
        <taxon>Hexapoda</taxon>
        <taxon>Insecta</taxon>
        <taxon>Pterygota</taxon>
        <taxon>Neoptera</taxon>
        <taxon>Paraneoptera</taxon>
        <taxon>Hemiptera</taxon>
        <taxon>Auchenorrhyncha</taxon>
        <taxon>Membracoidea</taxon>
        <taxon>Cicadellidae</taxon>
        <taxon>Cicadellinae</taxon>
        <taxon>Proconiini</taxon>
        <taxon>Homalodisca</taxon>
    </lineage>
</organism>
<accession>A0A1B6JG72</accession>
<feature type="compositionally biased region" description="Polar residues" evidence="1">
    <location>
        <begin position="38"/>
        <end position="62"/>
    </location>
</feature>
<feature type="non-terminal residue" evidence="2">
    <location>
        <position position="275"/>
    </location>
</feature>
<dbReference type="AlphaFoldDB" id="A0A1B6JG72"/>
<dbReference type="EMBL" id="GECU01009425">
    <property type="protein sequence ID" value="JAS98281.1"/>
    <property type="molecule type" value="Transcribed_RNA"/>
</dbReference>
<gene>
    <name evidence="2" type="ORF">g.5332</name>
</gene>
<evidence type="ECO:0000313" key="2">
    <source>
        <dbReference type="EMBL" id="JAS98281.1"/>
    </source>
</evidence>